<dbReference type="Proteomes" id="UP001152888">
    <property type="component" value="Unassembled WGS sequence"/>
</dbReference>
<dbReference type="Pfam" id="PF00501">
    <property type="entry name" value="AMP-binding"/>
    <property type="match status" value="1"/>
</dbReference>
<comment type="subcellular location">
    <subcellularLocation>
        <location evidence="1">Peroxisome</location>
    </subcellularLocation>
</comment>
<gene>
    <name evidence="8" type="ORF">ACAOBT_LOCUS9911</name>
</gene>
<evidence type="ECO:0000256" key="5">
    <source>
        <dbReference type="SAM" id="Phobius"/>
    </source>
</evidence>
<dbReference type="GO" id="GO:0005777">
    <property type="term" value="C:peroxisome"/>
    <property type="evidence" value="ECO:0007669"/>
    <property type="project" value="UniProtKB-SubCell"/>
</dbReference>
<proteinExistence type="inferred from homology"/>
<keyword evidence="5" id="KW-0472">Membrane</keyword>
<keyword evidence="4" id="KW-0576">Peroxisome</keyword>
<dbReference type="Pfam" id="PF13193">
    <property type="entry name" value="AMP-binding_C"/>
    <property type="match status" value="1"/>
</dbReference>
<dbReference type="SUPFAM" id="SSF56801">
    <property type="entry name" value="Acetyl-CoA synthetase-like"/>
    <property type="match status" value="1"/>
</dbReference>
<evidence type="ECO:0000259" key="6">
    <source>
        <dbReference type="Pfam" id="PF00501"/>
    </source>
</evidence>
<reference evidence="8" key="1">
    <citation type="submission" date="2022-03" db="EMBL/GenBank/DDBJ databases">
        <authorList>
            <person name="Sayadi A."/>
        </authorList>
    </citation>
    <scope>NUCLEOTIDE SEQUENCE</scope>
</reference>
<sequence>MVTHHNFTTFTEVTFTQYKDLMINQDPSDAMLVVMPLFQGLGFVLLYMNLVRGKSVILLDKFKPKTFLEALVKYRVTRLIVPPPLVLFLVKHPMVKEYDLSSIKEFRCGSAPLSADIQRELKEKFNAEHVSQAFGMTETILSVLATPPGDVVKIGSSGKVVPGMMAKVVDEQGRSLGKHQMGELCIKGPMVMKGYVDNPEATRNTIDKDGWLHSGDIIYYDDDGYFYIVDRLKELIKYNGFQVAPAELEALLVNHPSIDDVAVVGLPDEALGELPLAFAVKKPSSNLTEQDVEKFVEDHVSPGKRLKGGVIFVAEIPRNPSGKILRRVLKEKAIEIKAKA</sequence>
<evidence type="ECO:0000256" key="4">
    <source>
        <dbReference type="ARBA" id="ARBA00023140"/>
    </source>
</evidence>
<dbReference type="Gene3D" id="3.40.50.980">
    <property type="match status" value="1"/>
</dbReference>
<dbReference type="Gene3D" id="2.30.38.10">
    <property type="entry name" value="Luciferase, Domain 3"/>
    <property type="match status" value="1"/>
</dbReference>
<keyword evidence="5" id="KW-0812">Transmembrane</keyword>
<evidence type="ECO:0000259" key="7">
    <source>
        <dbReference type="Pfam" id="PF13193"/>
    </source>
</evidence>
<dbReference type="OrthoDB" id="10253869at2759"/>
<keyword evidence="3" id="KW-0436">Ligase</keyword>
<comment type="caution">
    <text evidence="8">The sequence shown here is derived from an EMBL/GenBank/DDBJ whole genome shotgun (WGS) entry which is preliminary data.</text>
</comment>
<feature type="domain" description="AMP-dependent synthetase/ligase" evidence="6">
    <location>
        <begin position="1"/>
        <end position="195"/>
    </location>
</feature>
<protein>
    <submittedName>
        <fullName evidence="8">Uncharacterized protein</fullName>
    </submittedName>
</protein>
<feature type="domain" description="AMP-binding enzyme C-terminal" evidence="7">
    <location>
        <begin position="247"/>
        <end position="323"/>
    </location>
</feature>
<name>A0A9P0KBZ7_ACAOB</name>
<evidence type="ECO:0000256" key="3">
    <source>
        <dbReference type="ARBA" id="ARBA00022598"/>
    </source>
</evidence>
<dbReference type="FunFam" id="3.30.300.30:FF:000007">
    <property type="entry name" value="4-coumarate--CoA ligase 2"/>
    <property type="match status" value="1"/>
</dbReference>
<evidence type="ECO:0000313" key="9">
    <source>
        <dbReference type="Proteomes" id="UP001152888"/>
    </source>
</evidence>
<keyword evidence="5" id="KW-1133">Transmembrane helix</keyword>
<dbReference type="AlphaFoldDB" id="A0A9P0KBZ7"/>
<dbReference type="InterPro" id="IPR025110">
    <property type="entry name" value="AMP-bd_C"/>
</dbReference>
<accession>A0A9P0KBZ7</accession>
<dbReference type="PANTHER" id="PTHR24096:SF149">
    <property type="entry name" value="AMP-BINDING DOMAIN-CONTAINING PROTEIN-RELATED"/>
    <property type="match status" value="1"/>
</dbReference>
<organism evidence="8 9">
    <name type="scientific">Acanthoscelides obtectus</name>
    <name type="common">Bean weevil</name>
    <name type="synonym">Bruchus obtectus</name>
    <dbReference type="NCBI Taxonomy" id="200917"/>
    <lineage>
        <taxon>Eukaryota</taxon>
        <taxon>Metazoa</taxon>
        <taxon>Ecdysozoa</taxon>
        <taxon>Arthropoda</taxon>
        <taxon>Hexapoda</taxon>
        <taxon>Insecta</taxon>
        <taxon>Pterygota</taxon>
        <taxon>Neoptera</taxon>
        <taxon>Endopterygota</taxon>
        <taxon>Coleoptera</taxon>
        <taxon>Polyphaga</taxon>
        <taxon>Cucujiformia</taxon>
        <taxon>Chrysomeloidea</taxon>
        <taxon>Chrysomelidae</taxon>
        <taxon>Bruchinae</taxon>
        <taxon>Bruchini</taxon>
        <taxon>Acanthoscelides</taxon>
    </lineage>
</organism>
<keyword evidence="9" id="KW-1185">Reference proteome</keyword>
<evidence type="ECO:0000256" key="2">
    <source>
        <dbReference type="ARBA" id="ARBA00006432"/>
    </source>
</evidence>
<evidence type="ECO:0000313" key="8">
    <source>
        <dbReference type="EMBL" id="CAH1972292.1"/>
    </source>
</evidence>
<dbReference type="PANTHER" id="PTHR24096">
    <property type="entry name" value="LONG-CHAIN-FATTY-ACID--COA LIGASE"/>
    <property type="match status" value="1"/>
</dbReference>
<dbReference type="Gene3D" id="3.30.300.30">
    <property type="match status" value="1"/>
</dbReference>
<dbReference type="EMBL" id="CAKOFQ010006796">
    <property type="protein sequence ID" value="CAH1972292.1"/>
    <property type="molecule type" value="Genomic_DNA"/>
</dbReference>
<dbReference type="InterPro" id="IPR045851">
    <property type="entry name" value="AMP-bd_C_sf"/>
</dbReference>
<comment type="similarity">
    <text evidence="2">Belongs to the ATP-dependent AMP-binding enzyme family.</text>
</comment>
<dbReference type="InterPro" id="IPR000873">
    <property type="entry name" value="AMP-dep_synth/lig_dom"/>
</dbReference>
<dbReference type="GO" id="GO:0016405">
    <property type="term" value="F:CoA-ligase activity"/>
    <property type="evidence" value="ECO:0007669"/>
    <property type="project" value="TreeGrafter"/>
</dbReference>
<evidence type="ECO:0000256" key="1">
    <source>
        <dbReference type="ARBA" id="ARBA00004275"/>
    </source>
</evidence>
<feature type="transmembrane region" description="Helical" evidence="5">
    <location>
        <begin position="30"/>
        <end position="51"/>
    </location>
</feature>